<proteinExistence type="predicted"/>
<gene>
    <name evidence="1" type="ORF">JOQ06_018070</name>
</gene>
<evidence type="ECO:0000313" key="2">
    <source>
        <dbReference type="Proteomes" id="UP001219934"/>
    </source>
</evidence>
<keyword evidence="2" id="KW-1185">Reference proteome</keyword>
<protein>
    <submittedName>
        <fullName evidence="1">Uncharacterized protein</fullName>
    </submittedName>
</protein>
<name>A0AAD6AHP4_9TELE</name>
<evidence type="ECO:0000313" key="1">
    <source>
        <dbReference type="EMBL" id="KAJ4925338.1"/>
    </source>
</evidence>
<organism evidence="1 2">
    <name type="scientific">Pogonophryne albipinna</name>
    <dbReference type="NCBI Taxonomy" id="1090488"/>
    <lineage>
        <taxon>Eukaryota</taxon>
        <taxon>Metazoa</taxon>
        <taxon>Chordata</taxon>
        <taxon>Craniata</taxon>
        <taxon>Vertebrata</taxon>
        <taxon>Euteleostomi</taxon>
        <taxon>Actinopterygii</taxon>
        <taxon>Neopterygii</taxon>
        <taxon>Teleostei</taxon>
        <taxon>Neoteleostei</taxon>
        <taxon>Acanthomorphata</taxon>
        <taxon>Eupercaria</taxon>
        <taxon>Perciformes</taxon>
        <taxon>Notothenioidei</taxon>
        <taxon>Pogonophryne</taxon>
    </lineage>
</organism>
<sequence length="88" mass="9504">MDPGKVSPQKPLSMNMELQIALTNTLLISIRCLVELQLGAAVSFTICVGTGNRSSMAREHHSLFKTGRAQCSLMLTGDEKQTNEGPEA</sequence>
<comment type="caution">
    <text evidence="1">The sequence shown here is derived from an EMBL/GenBank/DDBJ whole genome shotgun (WGS) entry which is preliminary data.</text>
</comment>
<dbReference type="Proteomes" id="UP001219934">
    <property type="component" value="Unassembled WGS sequence"/>
</dbReference>
<reference evidence="1" key="1">
    <citation type="submission" date="2022-11" db="EMBL/GenBank/DDBJ databases">
        <title>Chromosome-level genome of Pogonophryne albipinna.</title>
        <authorList>
            <person name="Jo E."/>
        </authorList>
    </citation>
    <scope>NUCLEOTIDE SEQUENCE</scope>
    <source>
        <strain evidence="1">SGF0006</strain>
        <tissue evidence="1">Muscle</tissue>
    </source>
</reference>
<dbReference type="EMBL" id="JAPTMU010000021">
    <property type="protein sequence ID" value="KAJ4925338.1"/>
    <property type="molecule type" value="Genomic_DNA"/>
</dbReference>
<dbReference type="AlphaFoldDB" id="A0AAD6AHP4"/>
<accession>A0AAD6AHP4</accession>